<sequence>MAATPSRARGRHAKPVVLPDELALLTGPTSGIVSLPRHLKWSGTARELARRADPGFDVHVFATALRSLERITDTDFAEYQVTPERLAALRKDFGDWAHALQKSAA</sequence>
<protein>
    <submittedName>
        <fullName evidence="1">Uncharacterized protein</fullName>
    </submittedName>
</protein>
<accession>A0A8J3NQJ7</accession>
<dbReference type="AlphaFoldDB" id="A0A8J3NQJ7"/>
<reference evidence="1 2" key="1">
    <citation type="submission" date="2021-01" db="EMBL/GenBank/DDBJ databases">
        <title>Whole genome shotgun sequence of Catellatospora chokoriensis NBRC 107358.</title>
        <authorList>
            <person name="Komaki H."/>
            <person name="Tamura T."/>
        </authorList>
    </citation>
    <scope>NUCLEOTIDE SEQUENCE [LARGE SCALE GENOMIC DNA]</scope>
    <source>
        <strain evidence="1 2">NBRC 107358</strain>
    </source>
</reference>
<evidence type="ECO:0000313" key="2">
    <source>
        <dbReference type="Proteomes" id="UP000619293"/>
    </source>
</evidence>
<proteinExistence type="predicted"/>
<name>A0A8J3NQJ7_9ACTN</name>
<dbReference type="Proteomes" id="UP000619293">
    <property type="component" value="Unassembled WGS sequence"/>
</dbReference>
<comment type="caution">
    <text evidence="1">The sequence shown here is derived from an EMBL/GenBank/DDBJ whole genome shotgun (WGS) entry which is preliminary data.</text>
</comment>
<gene>
    <name evidence="1" type="ORF">Cch02nite_20150</name>
</gene>
<organism evidence="1 2">
    <name type="scientific">Catellatospora chokoriensis</name>
    <dbReference type="NCBI Taxonomy" id="310353"/>
    <lineage>
        <taxon>Bacteria</taxon>
        <taxon>Bacillati</taxon>
        <taxon>Actinomycetota</taxon>
        <taxon>Actinomycetes</taxon>
        <taxon>Micromonosporales</taxon>
        <taxon>Micromonosporaceae</taxon>
        <taxon>Catellatospora</taxon>
    </lineage>
</organism>
<evidence type="ECO:0000313" key="1">
    <source>
        <dbReference type="EMBL" id="GIF88571.1"/>
    </source>
</evidence>
<dbReference type="EMBL" id="BONG01000009">
    <property type="protein sequence ID" value="GIF88571.1"/>
    <property type="molecule type" value="Genomic_DNA"/>
</dbReference>
<dbReference type="RefSeq" id="WP_191840806.1">
    <property type="nucleotide sequence ID" value="NZ_BAAALB010000013.1"/>
</dbReference>
<keyword evidence="2" id="KW-1185">Reference proteome</keyword>